<dbReference type="RefSeq" id="WP_075083493.1">
    <property type="nucleotide sequence ID" value="NZ_CP042912.1"/>
</dbReference>
<keyword evidence="7" id="KW-1185">Reference proteome</keyword>
<dbReference type="InterPro" id="IPR013658">
    <property type="entry name" value="SGL"/>
</dbReference>
<protein>
    <submittedName>
        <fullName evidence="6">Gluconolactonase</fullName>
        <ecNumber evidence="6">3.1.1.17</ecNumber>
    </submittedName>
</protein>
<keyword evidence="1 6" id="KW-0378">Hydrolase</keyword>
<feature type="binding site" evidence="3">
    <location>
        <position position="160"/>
    </location>
    <ligand>
        <name>substrate</name>
    </ligand>
</feature>
<feature type="chain" id="PRO_5022949823" evidence="4">
    <location>
        <begin position="24"/>
        <end position="339"/>
    </location>
</feature>
<dbReference type="SUPFAM" id="SSF63829">
    <property type="entry name" value="Calcium-dependent phosphotriesterase"/>
    <property type="match status" value="1"/>
</dbReference>
<keyword evidence="3" id="KW-0862">Zinc</keyword>
<evidence type="ECO:0000256" key="2">
    <source>
        <dbReference type="PIRSR" id="PIRSR605511-1"/>
    </source>
</evidence>
<accession>A0A5B9PF88</accession>
<keyword evidence="3" id="KW-0479">Metal-binding</keyword>
<sequence precursor="true">MKKLITCSIAVSLIVGLAPLAQAQDKANQIERSIEKLDDGLDALIDVNAPIEVISTGHQWSEGPVWIKDGNFLIWSDVPRNKISKWDPETGETTVFMDPSGYDGPKTKWREPGSNGLLLGNDGLLHACDHGNRRVYRVEKDGTKTTIADRFEGKRFNSPNDLIIHSNGDIYFTDPPYGLKDEASREIEWHGVYRIKPDGSVTLLTKEMTRPNGIGLSPDEKTLYVAQSDKEAPVFQSWPIKDDGTLGDGKVLYDTSQWVKKGDPGMPDGMAVDTQGNIWGTGPGGVLIISPEGKLLGRILMGKPTANCAFGDDGSTLYMTSSGFICKVQTKVKGLPFKD</sequence>
<evidence type="ECO:0000313" key="7">
    <source>
        <dbReference type="Proteomes" id="UP000322214"/>
    </source>
</evidence>
<feature type="active site" description="Proton donor/acceptor" evidence="2">
    <location>
        <position position="268"/>
    </location>
</feature>
<name>A0A5B9PF88_9BACT</name>
<evidence type="ECO:0000256" key="4">
    <source>
        <dbReference type="SAM" id="SignalP"/>
    </source>
</evidence>
<dbReference type="Pfam" id="PF08450">
    <property type="entry name" value="SGL"/>
    <property type="match status" value="1"/>
</dbReference>
<dbReference type="InterPro" id="IPR051262">
    <property type="entry name" value="SMP-30/CGR1_Lactonase"/>
</dbReference>
<feature type="binding site" evidence="3">
    <location>
        <position position="268"/>
    </location>
    <ligand>
        <name>a divalent metal cation</name>
        <dbReference type="ChEBI" id="CHEBI:60240"/>
    </ligand>
</feature>
<gene>
    <name evidence="6" type="primary">gnl</name>
    <name evidence="6" type="ORF">MFFC18_41260</name>
</gene>
<evidence type="ECO:0000313" key="6">
    <source>
        <dbReference type="EMBL" id="QEG24209.1"/>
    </source>
</evidence>
<feature type="binding site" evidence="3">
    <location>
        <position position="212"/>
    </location>
    <ligand>
        <name>a divalent metal cation</name>
        <dbReference type="ChEBI" id="CHEBI:60240"/>
    </ligand>
</feature>
<feature type="signal peptide" evidence="4">
    <location>
        <begin position="1"/>
        <end position="23"/>
    </location>
</feature>
<dbReference type="GO" id="GO:0004341">
    <property type="term" value="F:gluconolactonase activity"/>
    <property type="evidence" value="ECO:0007669"/>
    <property type="project" value="UniProtKB-EC"/>
</dbReference>
<dbReference type="Gene3D" id="2.120.10.30">
    <property type="entry name" value="TolB, C-terminal domain"/>
    <property type="match status" value="1"/>
</dbReference>
<evidence type="ECO:0000256" key="3">
    <source>
        <dbReference type="PIRSR" id="PIRSR605511-2"/>
    </source>
</evidence>
<evidence type="ECO:0000259" key="5">
    <source>
        <dbReference type="Pfam" id="PF08450"/>
    </source>
</evidence>
<proteinExistence type="predicted"/>
<keyword evidence="4" id="KW-0732">Signal</keyword>
<evidence type="ECO:0000256" key="1">
    <source>
        <dbReference type="ARBA" id="ARBA00022801"/>
    </source>
</evidence>
<dbReference type="KEGG" id="mff:MFFC18_41260"/>
<comment type="cofactor">
    <cofactor evidence="3">
        <name>Zn(2+)</name>
        <dbReference type="ChEBI" id="CHEBI:29105"/>
    </cofactor>
    <text evidence="3">Binds 1 divalent metal cation per subunit.</text>
</comment>
<dbReference type="PANTHER" id="PTHR47572">
    <property type="entry name" value="LIPOPROTEIN-RELATED"/>
    <property type="match status" value="1"/>
</dbReference>
<feature type="domain" description="SMP-30/Gluconolactonase/LRE-like region" evidence="5">
    <location>
        <begin position="60"/>
        <end position="322"/>
    </location>
</feature>
<dbReference type="InterPro" id="IPR011042">
    <property type="entry name" value="6-blade_b-propeller_TolB-like"/>
</dbReference>
<dbReference type="OrthoDB" id="272794at2"/>
<dbReference type="PRINTS" id="PR01790">
    <property type="entry name" value="SMP30FAMILY"/>
</dbReference>
<reference evidence="6 7" key="1">
    <citation type="submission" date="2019-08" db="EMBL/GenBank/DDBJ databases">
        <title>Deep-cultivation of Planctomycetes and their phenomic and genomic characterization uncovers novel biology.</title>
        <authorList>
            <person name="Wiegand S."/>
            <person name="Jogler M."/>
            <person name="Boedeker C."/>
            <person name="Pinto D."/>
            <person name="Vollmers J."/>
            <person name="Rivas-Marin E."/>
            <person name="Kohn T."/>
            <person name="Peeters S.H."/>
            <person name="Heuer A."/>
            <person name="Rast P."/>
            <person name="Oberbeckmann S."/>
            <person name="Bunk B."/>
            <person name="Jeske O."/>
            <person name="Meyerdierks A."/>
            <person name="Storesund J.E."/>
            <person name="Kallscheuer N."/>
            <person name="Luecker S."/>
            <person name="Lage O.M."/>
            <person name="Pohl T."/>
            <person name="Merkel B.J."/>
            <person name="Hornburger P."/>
            <person name="Mueller R.-W."/>
            <person name="Bruemmer F."/>
            <person name="Labrenz M."/>
            <person name="Spormann A.M."/>
            <person name="Op den Camp H."/>
            <person name="Overmann J."/>
            <person name="Amann R."/>
            <person name="Jetten M.S.M."/>
            <person name="Mascher T."/>
            <person name="Medema M.H."/>
            <person name="Devos D.P."/>
            <person name="Kaster A.-K."/>
            <person name="Ovreas L."/>
            <person name="Rohde M."/>
            <person name="Galperin M.Y."/>
            <person name="Jogler C."/>
        </authorList>
    </citation>
    <scope>NUCLEOTIDE SEQUENCE [LARGE SCALE GENOMIC DNA]</scope>
    <source>
        <strain evidence="6 7">FC18</strain>
    </source>
</reference>
<organism evidence="6 7">
    <name type="scientific">Mariniblastus fucicola</name>
    <dbReference type="NCBI Taxonomy" id="980251"/>
    <lineage>
        <taxon>Bacteria</taxon>
        <taxon>Pseudomonadati</taxon>
        <taxon>Planctomycetota</taxon>
        <taxon>Planctomycetia</taxon>
        <taxon>Pirellulales</taxon>
        <taxon>Pirellulaceae</taxon>
        <taxon>Mariniblastus</taxon>
    </lineage>
</organism>
<dbReference type="EC" id="3.1.1.17" evidence="6"/>
<dbReference type="Proteomes" id="UP000322214">
    <property type="component" value="Chromosome"/>
</dbReference>
<dbReference type="InterPro" id="IPR005511">
    <property type="entry name" value="SMP-30"/>
</dbReference>
<dbReference type="STRING" id="980251.GCA_001642875_00702"/>
<dbReference type="EMBL" id="CP042912">
    <property type="protein sequence ID" value="QEG24209.1"/>
    <property type="molecule type" value="Genomic_DNA"/>
</dbReference>
<feature type="binding site" evidence="3">
    <location>
        <position position="62"/>
    </location>
    <ligand>
        <name>a divalent metal cation</name>
        <dbReference type="ChEBI" id="CHEBI:60240"/>
    </ligand>
</feature>
<dbReference type="AlphaFoldDB" id="A0A5B9PF88"/>
<dbReference type="PANTHER" id="PTHR47572:SF4">
    <property type="entry name" value="LACTONASE DRP35"/>
    <property type="match status" value="1"/>
</dbReference>
<dbReference type="GO" id="GO:0046872">
    <property type="term" value="F:metal ion binding"/>
    <property type="evidence" value="ECO:0007669"/>
    <property type="project" value="UniProtKB-KW"/>
</dbReference>